<feature type="binding site" evidence="11">
    <location>
        <position position="217"/>
    </location>
    <ligand>
        <name>Mg(2+)</name>
        <dbReference type="ChEBI" id="CHEBI:18420"/>
        <label>1</label>
        <note>catalytic</note>
    </ligand>
</feature>
<evidence type="ECO:0000256" key="7">
    <source>
        <dbReference type="ARBA" id="ARBA00022842"/>
    </source>
</evidence>
<dbReference type="PRINTS" id="PR00377">
    <property type="entry name" value="IMPHPHTASES"/>
</dbReference>
<dbReference type="EMBL" id="LDRB01000095">
    <property type="protein sequence ID" value="KTR37963.1"/>
    <property type="molecule type" value="Genomic_DNA"/>
</dbReference>
<comment type="caution">
    <text evidence="13">The sequence shown here is derived from an EMBL/GenBank/DDBJ whole genome shotgun (WGS) entry which is preliminary data.</text>
</comment>
<dbReference type="SUPFAM" id="SSF56655">
    <property type="entry name" value="Carbohydrate phosphatase"/>
    <property type="match status" value="1"/>
</dbReference>
<accession>A0A147DMQ0</accession>
<dbReference type="PROSITE" id="PS00629">
    <property type="entry name" value="IMP_1"/>
    <property type="match status" value="1"/>
</dbReference>
<dbReference type="Gene3D" id="3.40.190.80">
    <property type="match status" value="1"/>
</dbReference>
<feature type="binding site" evidence="11">
    <location>
        <position position="94"/>
    </location>
    <ligand>
        <name>Mg(2+)</name>
        <dbReference type="ChEBI" id="CHEBI:18420"/>
        <label>1</label>
        <note>catalytic</note>
    </ligand>
</feature>
<evidence type="ECO:0000256" key="10">
    <source>
        <dbReference type="ARBA" id="ARBA00053547"/>
    </source>
</evidence>
<dbReference type="EMBL" id="LDRC01000082">
    <property type="protein sequence ID" value="KTR49789.1"/>
    <property type="molecule type" value="Genomic_DNA"/>
</dbReference>
<sequence>MTSVDLSADLDFARSLADTADAISLERFRAADLHVTTKADSTHVTDADQAVERALRERLATERPDDAFLGEETTADTGADALSEGHRQWVVDPIDGTANYLRGVPVWATLIALAVDGRPVLGVVSAPALGKRWWAAEGLGAHSTDGPLRVSGVAALSDASLSYNSIQQWDEDDRLDTLVALSRKVWRTRAYGDMWSYMLVAEGVLDVAGEPDLKPWDIAALVPIVEEAGGRFTSLDGDPGPWHGSALATNGLVHDAVVDVIRRS</sequence>
<dbReference type="GO" id="GO:0007165">
    <property type="term" value="P:signal transduction"/>
    <property type="evidence" value="ECO:0007669"/>
    <property type="project" value="TreeGrafter"/>
</dbReference>
<evidence type="ECO:0000313" key="14">
    <source>
        <dbReference type="Proteomes" id="UP000072763"/>
    </source>
</evidence>
<evidence type="ECO:0000256" key="4">
    <source>
        <dbReference type="ARBA" id="ARBA00021697"/>
    </source>
</evidence>
<evidence type="ECO:0000256" key="2">
    <source>
        <dbReference type="ARBA" id="ARBA00004970"/>
    </source>
</evidence>
<evidence type="ECO:0000313" key="15">
    <source>
        <dbReference type="Proteomes" id="UP000078335"/>
    </source>
</evidence>
<evidence type="ECO:0000256" key="8">
    <source>
        <dbReference type="ARBA" id="ARBA00033209"/>
    </source>
</evidence>
<feature type="binding site" evidence="11">
    <location>
        <position position="71"/>
    </location>
    <ligand>
        <name>Mg(2+)</name>
        <dbReference type="ChEBI" id="CHEBI:18420"/>
        <label>1</label>
        <note>catalytic</note>
    </ligand>
</feature>
<dbReference type="GO" id="GO:0008934">
    <property type="term" value="F:inositol monophosphate 1-phosphatase activity"/>
    <property type="evidence" value="ECO:0007669"/>
    <property type="project" value="TreeGrafter"/>
</dbReference>
<dbReference type="GO" id="GO:0046872">
    <property type="term" value="F:metal ion binding"/>
    <property type="evidence" value="ECO:0007669"/>
    <property type="project" value="UniProtKB-KW"/>
</dbReference>
<dbReference type="PANTHER" id="PTHR20854:SF4">
    <property type="entry name" value="INOSITOL-1-MONOPHOSPHATASE-RELATED"/>
    <property type="match status" value="1"/>
</dbReference>
<keyword evidence="15" id="KW-1185">Reference proteome</keyword>
<comment type="pathway">
    <text evidence="2">Amino-acid biosynthesis; L-histidine biosynthesis; L-histidine from 5-phospho-alpha-D-ribose 1-diphosphate: step 8/9.</text>
</comment>
<proteinExistence type="predicted"/>
<dbReference type="GO" id="GO:0004401">
    <property type="term" value="F:histidinol-phosphatase activity"/>
    <property type="evidence" value="ECO:0007669"/>
    <property type="project" value="UniProtKB-EC"/>
</dbReference>
<evidence type="ECO:0000313" key="13">
    <source>
        <dbReference type="EMBL" id="KTR49789.1"/>
    </source>
</evidence>
<dbReference type="Proteomes" id="UP000072763">
    <property type="component" value="Unassembled WGS sequence"/>
</dbReference>
<dbReference type="Proteomes" id="UP000078335">
    <property type="component" value="Unassembled WGS sequence"/>
</dbReference>
<feature type="binding site" evidence="11">
    <location>
        <position position="95"/>
    </location>
    <ligand>
        <name>Mg(2+)</name>
        <dbReference type="ChEBI" id="CHEBI:18420"/>
        <label>1</label>
        <note>catalytic</note>
    </ligand>
</feature>
<dbReference type="Gene3D" id="3.30.540.10">
    <property type="entry name" value="Fructose-1,6-Bisphosphatase, subunit A, domain 1"/>
    <property type="match status" value="1"/>
</dbReference>
<dbReference type="AlphaFoldDB" id="A0A147DMQ0"/>
<keyword evidence="5 11" id="KW-0479">Metal-binding</keyword>
<comment type="cofactor">
    <cofactor evidence="1 11">
        <name>Mg(2+)</name>
        <dbReference type="ChEBI" id="CHEBI:18420"/>
    </cofactor>
</comment>
<evidence type="ECO:0000256" key="3">
    <source>
        <dbReference type="ARBA" id="ARBA00013085"/>
    </source>
</evidence>
<comment type="catalytic activity">
    <reaction evidence="9">
        <text>L-histidinol phosphate + H2O = L-histidinol + phosphate</text>
        <dbReference type="Rhea" id="RHEA:14465"/>
        <dbReference type="ChEBI" id="CHEBI:15377"/>
        <dbReference type="ChEBI" id="CHEBI:43474"/>
        <dbReference type="ChEBI" id="CHEBI:57699"/>
        <dbReference type="ChEBI" id="CHEBI:57980"/>
        <dbReference type="EC" id="3.1.3.15"/>
    </reaction>
</comment>
<dbReference type="PATRIC" id="fig|465820.3.peg.3309"/>
<evidence type="ECO:0000256" key="9">
    <source>
        <dbReference type="ARBA" id="ARBA00049158"/>
    </source>
</evidence>
<evidence type="ECO:0000256" key="6">
    <source>
        <dbReference type="ARBA" id="ARBA00022801"/>
    </source>
</evidence>
<gene>
    <name evidence="12" type="ORF">NS263_14685</name>
    <name evidence="13" type="ORF">NS359_14025</name>
</gene>
<reference evidence="14 15" key="1">
    <citation type="journal article" date="2016" name="Front. Microbiol.">
        <title>Genomic Resource of Rice Seed Associated Bacteria.</title>
        <authorList>
            <person name="Midha S."/>
            <person name="Bansal K."/>
            <person name="Sharma S."/>
            <person name="Kumar N."/>
            <person name="Patil P.P."/>
            <person name="Chaudhry V."/>
            <person name="Patil P.B."/>
        </authorList>
    </citation>
    <scope>NUCLEOTIDE SEQUENCE [LARGE SCALE GENOMIC DNA]</scope>
    <source>
        <strain evidence="12 15">NS263</strain>
        <strain evidence="13 14">NS359</strain>
    </source>
</reference>
<evidence type="ECO:0000256" key="11">
    <source>
        <dbReference type="PIRSR" id="PIRSR600760-2"/>
    </source>
</evidence>
<comment type="function">
    <text evidence="10">Catalyzes the dephosphorylation of histidinol-phosphate to histidinol, the direct precursor of histidine.</text>
</comment>
<dbReference type="InterPro" id="IPR020583">
    <property type="entry name" value="Inositol_monoP_metal-BS"/>
</dbReference>
<evidence type="ECO:0000256" key="1">
    <source>
        <dbReference type="ARBA" id="ARBA00001946"/>
    </source>
</evidence>
<dbReference type="FunFam" id="3.30.540.10:FF:000003">
    <property type="entry name" value="Inositol-1-monophosphatase"/>
    <property type="match status" value="1"/>
</dbReference>
<dbReference type="InterPro" id="IPR000760">
    <property type="entry name" value="Inositol_monophosphatase-like"/>
</dbReference>
<keyword evidence="6" id="KW-0378">Hydrolase</keyword>
<feature type="binding site" evidence="11">
    <location>
        <position position="92"/>
    </location>
    <ligand>
        <name>Mg(2+)</name>
        <dbReference type="ChEBI" id="CHEBI:18420"/>
        <label>1</label>
        <note>catalytic</note>
    </ligand>
</feature>
<evidence type="ECO:0000313" key="12">
    <source>
        <dbReference type="EMBL" id="KTR37963.1"/>
    </source>
</evidence>
<evidence type="ECO:0000256" key="5">
    <source>
        <dbReference type="ARBA" id="ARBA00022723"/>
    </source>
</evidence>
<dbReference type="GO" id="GO:0006020">
    <property type="term" value="P:inositol metabolic process"/>
    <property type="evidence" value="ECO:0007669"/>
    <property type="project" value="TreeGrafter"/>
</dbReference>
<dbReference type="STRING" id="465820.NS263_14685"/>
<keyword evidence="7 11" id="KW-0460">Magnesium</keyword>
<dbReference type="Pfam" id="PF00459">
    <property type="entry name" value="Inositol_P"/>
    <property type="match status" value="1"/>
</dbReference>
<protein>
    <recommendedName>
        <fullName evidence="4">Histidinol-phosphatase</fullName>
        <ecNumber evidence="3">3.1.3.15</ecNumber>
    </recommendedName>
    <alternativeName>
        <fullName evidence="8">Histidinol-phosphate phosphatase</fullName>
    </alternativeName>
</protein>
<dbReference type="PANTHER" id="PTHR20854">
    <property type="entry name" value="INOSITOL MONOPHOSPHATASE"/>
    <property type="match status" value="1"/>
</dbReference>
<dbReference type="OrthoDB" id="9772456at2"/>
<organism evidence="13 14">
    <name type="scientific">Curtobacterium oceanosedimentum</name>
    <dbReference type="NCBI Taxonomy" id="465820"/>
    <lineage>
        <taxon>Bacteria</taxon>
        <taxon>Bacillati</taxon>
        <taxon>Actinomycetota</taxon>
        <taxon>Actinomycetes</taxon>
        <taxon>Micrococcales</taxon>
        <taxon>Microbacteriaceae</taxon>
        <taxon>Curtobacterium</taxon>
    </lineage>
</organism>
<dbReference type="EC" id="3.1.3.15" evidence="3"/>
<name>A0A147DMQ0_9MICO</name>